<evidence type="ECO:0000313" key="3">
    <source>
        <dbReference type="Proteomes" id="UP001500359"/>
    </source>
</evidence>
<protein>
    <submittedName>
        <fullName evidence="2">DUF3570 domain-containing protein</fullName>
    </submittedName>
</protein>
<gene>
    <name evidence="2" type="ORF">GCM10009114_12040</name>
</gene>
<dbReference type="EMBL" id="BAAAFD010000002">
    <property type="protein sequence ID" value="GAA0854828.1"/>
    <property type="molecule type" value="Genomic_DNA"/>
</dbReference>
<proteinExistence type="predicted"/>
<dbReference type="Pfam" id="PF12094">
    <property type="entry name" value="DUF3570"/>
    <property type="match status" value="1"/>
</dbReference>
<sequence>MQLTHPKSVSAILAAASCTLLGSPVQAQETVEDWQFDTAILYYGESDRVQLVEGVFNANKDFGNEQIFNGKVVIDTLTGASASGAVAQPGVQTFTRPSGNDSYQIAAGETPLDDTFRDTRVQLSGQWTQPIAEDLRASGGLQVSKEYDYLSIVGNGSLAMDFYNKNTTVTAGLSYALDSIDPVGGRPIDFSSMIVDSGQFNNTDAYQQAFDDTRIYGSEDKDTVDLLFGVTQIINRRMLMQFNYSFSTSDGYHNDPYKVLSVVDQQGLTQDILHESRPTQRTKHSVYWQTKYALDQGVIDLSYRFATDDWEIDSHTIDSRLRFDLSETSYIQPHFRYYQQSAAEFYNPFLLESEPMPEHASADYRLGEMTAITVGIKYGMQLQNGHELAFRLEYYQQDPKNAGFDQPGALASLDLYPSVKAVIAQVNYRF</sequence>
<keyword evidence="3" id="KW-1185">Reference proteome</keyword>
<comment type="caution">
    <text evidence="2">The sequence shown here is derived from an EMBL/GenBank/DDBJ whole genome shotgun (WGS) entry which is preliminary data.</text>
</comment>
<dbReference type="Proteomes" id="UP001500359">
    <property type="component" value="Unassembled WGS sequence"/>
</dbReference>
<evidence type="ECO:0000256" key="1">
    <source>
        <dbReference type="SAM" id="SignalP"/>
    </source>
</evidence>
<keyword evidence="1" id="KW-0732">Signal</keyword>
<evidence type="ECO:0000313" key="2">
    <source>
        <dbReference type="EMBL" id="GAA0854828.1"/>
    </source>
</evidence>
<reference evidence="3" key="1">
    <citation type="journal article" date="2019" name="Int. J. Syst. Evol. Microbiol.">
        <title>The Global Catalogue of Microorganisms (GCM) 10K type strain sequencing project: providing services to taxonomists for standard genome sequencing and annotation.</title>
        <authorList>
            <consortium name="The Broad Institute Genomics Platform"/>
            <consortium name="The Broad Institute Genome Sequencing Center for Infectious Disease"/>
            <person name="Wu L."/>
            <person name="Ma J."/>
        </authorList>
    </citation>
    <scope>NUCLEOTIDE SEQUENCE [LARGE SCALE GENOMIC DNA]</scope>
    <source>
        <strain evidence="3">JCM 15896</strain>
    </source>
</reference>
<name>A0ABP3WTR4_9ALTE</name>
<feature type="chain" id="PRO_5045630725" evidence="1">
    <location>
        <begin position="28"/>
        <end position="430"/>
    </location>
</feature>
<dbReference type="PROSITE" id="PS51257">
    <property type="entry name" value="PROKAR_LIPOPROTEIN"/>
    <property type="match status" value="1"/>
</dbReference>
<accession>A0ABP3WTR4</accession>
<organism evidence="2 3">
    <name type="scientific">Aliiglaciecola litoralis</name>
    <dbReference type="NCBI Taxonomy" id="582857"/>
    <lineage>
        <taxon>Bacteria</taxon>
        <taxon>Pseudomonadati</taxon>
        <taxon>Pseudomonadota</taxon>
        <taxon>Gammaproteobacteria</taxon>
        <taxon>Alteromonadales</taxon>
        <taxon>Alteromonadaceae</taxon>
        <taxon>Aliiglaciecola</taxon>
    </lineage>
</organism>
<dbReference type="InterPro" id="IPR021953">
    <property type="entry name" value="DUF3570"/>
</dbReference>
<dbReference type="RefSeq" id="WP_343857575.1">
    <property type="nucleotide sequence ID" value="NZ_BAAAFD010000002.1"/>
</dbReference>
<feature type="signal peptide" evidence="1">
    <location>
        <begin position="1"/>
        <end position="27"/>
    </location>
</feature>